<feature type="compositionally biased region" description="Pro residues" evidence="5">
    <location>
        <begin position="74"/>
        <end position="84"/>
    </location>
</feature>
<accession>W4JZY8</accession>
<keyword evidence="3" id="KW-0804">Transcription</keyword>
<dbReference type="HOGENOM" id="CLU_064140_0_0_1"/>
<evidence type="ECO:0000256" key="1">
    <source>
        <dbReference type="ARBA" id="ARBA00004123"/>
    </source>
</evidence>
<comment type="subcellular location">
    <subcellularLocation>
        <location evidence="1">Nucleus</location>
    </subcellularLocation>
</comment>
<evidence type="ECO:0008006" key="8">
    <source>
        <dbReference type="Google" id="ProtNLM"/>
    </source>
</evidence>
<dbReference type="GO" id="GO:0003713">
    <property type="term" value="F:transcription coactivator activity"/>
    <property type="evidence" value="ECO:0007669"/>
    <property type="project" value="TreeGrafter"/>
</dbReference>
<dbReference type="RefSeq" id="XP_009549378.1">
    <property type="nucleotide sequence ID" value="XM_009551083.1"/>
</dbReference>
<evidence type="ECO:0000256" key="3">
    <source>
        <dbReference type="ARBA" id="ARBA00023163"/>
    </source>
</evidence>
<dbReference type="GO" id="GO:0005634">
    <property type="term" value="C:nucleus"/>
    <property type="evidence" value="ECO:0007669"/>
    <property type="project" value="UniProtKB-SubCell"/>
</dbReference>
<protein>
    <recommendedName>
        <fullName evidence="8">Transcriptional regulator of RNA polII, SAGA, subunit-domain-containing protein</fullName>
    </recommendedName>
</protein>
<dbReference type="EMBL" id="KI925461">
    <property type="protein sequence ID" value="ETW79112.1"/>
    <property type="molecule type" value="Genomic_DNA"/>
</dbReference>
<dbReference type="InterPro" id="IPR024738">
    <property type="entry name" value="Hfi1/Tada1"/>
</dbReference>
<gene>
    <name evidence="6" type="ORF">HETIRDRAFT_324167</name>
</gene>
<dbReference type="GO" id="GO:0000124">
    <property type="term" value="C:SAGA complex"/>
    <property type="evidence" value="ECO:0007669"/>
    <property type="project" value="UniProtKB-ARBA"/>
</dbReference>
<dbReference type="PANTHER" id="PTHR21277:SF5">
    <property type="entry name" value="TRANSCRIPTIONAL ADAPTER 1"/>
    <property type="match status" value="1"/>
</dbReference>
<organism evidence="6 7">
    <name type="scientific">Heterobasidion irregulare (strain TC 32-1)</name>
    <dbReference type="NCBI Taxonomy" id="747525"/>
    <lineage>
        <taxon>Eukaryota</taxon>
        <taxon>Fungi</taxon>
        <taxon>Dikarya</taxon>
        <taxon>Basidiomycota</taxon>
        <taxon>Agaricomycotina</taxon>
        <taxon>Agaricomycetes</taxon>
        <taxon>Russulales</taxon>
        <taxon>Bondarzewiaceae</taxon>
        <taxon>Heterobasidion</taxon>
        <taxon>Heterobasidion annosum species complex</taxon>
    </lineage>
</organism>
<dbReference type="KEGG" id="hir:HETIRDRAFT_324167"/>
<feature type="region of interest" description="Disordered" evidence="5">
    <location>
        <begin position="73"/>
        <end position="100"/>
    </location>
</feature>
<dbReference type="AlphaFoldDB" id="W4JZY8"/>
<evidence type="ECO:0000256" key="5">
    <source>
        <dbReference type="SAM" id="MobiDB-lite"/>
    </source>
</evidence>
<name>W4JZY8_HETIT</name>
<keyword evidence="4" id="KW-0539">Nucleus</keyword>
<dbReference type="eggNOG" id="ENOG502RX84">
    <property type="taxonomic scope" value="Eukaryota"/>
</dbReference>
<evidence type="ECO:0000256" key="2">
    <source>
        <dbReference type="ARBA" id="ARBA00023015"/>
    </source>
</evidence>
<dbReference type="GO" id="GO:0006357">
    <property type="term" value="P:regulation of transcription by RNA polymerase II"/>
    <property type="evidence" value="ECO:0007669"/>
    <property type="project" value="TreeGrafter"/>
</dbReference>
<dbReference type="Proteomes" id="UP000030671">
    <property type="component" value="Unassembled WGS sequence"/>
</dbReference>
<proteinExistence type="predicted"/>
<keyword evidence="7" id="KW-1185">Reference proteome</keyword>
<feature type="region of interest" description="Disordered" evidence="5">
    <location>
        <begin position="271"/>
        <end position="291"/>
    </location>
</feature>
<dbReference type="InParanoid" id="W4JZY8"/>
<dbReference type="Pfam" id="PF12767">
    <property type="entry name" value="SAGA-Tad1"/>
    <property type="match status" value="1"/>
</dbReference>
<keyword evidence="2" id="KW-0805">Transcription regulation</keyword>
<dbReference type="PANTHER" id="PTHR21277">
    <property type="entry name" value="TRANSCRIPTIONAL ADAPTER 1"/>
    <property type="match status" value="1"/>
</dbReference>
<evidence type="ECO:0000313" key="7">
    <source>
        <dbReference type="Proteomes" id="UP000030671"/>
    </source>
</evidence>
<evidence type="ECO:0000313" key="6">
    <source>
        <dbReference type="EMBL" id="ETW79112.1"/>
    </source>
</evidence>
<reference evidence="6 7" key="1">
    <citation type="journal article" date="2012" name="New Phytol.">
        <title>Insight into trade-off between wood decay and parasitism from the genome of a fungal forest pathogen.</title>
        <authorList>
            <person name="Olson A."/>
            <person name="Aerts A."/>
            <person name="Asiegbu F."/>
            <person name="Belbahri L."/>
            <person name="Bouzid O."/>
            <person name="Broberg A."/>
            <person name="Canback B."/>
            <person name="Coutinho P.M."/>
            <person name="Cullen D."/>
            <person name="Dalman K."/>
            <person name="Deflorio G."/>
            <person name="van Diepen L.T."/>
            <person name="Dunand C."/>
            <person name="Duplessis S."/>
            <person name="Durling M."/>
            <person name="Gonthier P."/>
            <person name="Grimwood J."/>
            <person name="Fossdal C.G."/>
            <person name="Hansson D."/>
            <person name="Henrissat B."/>
            <person name="Hietala A."/>
            <person name="Himmelstrand K."/>
            <person name="Hoffmeister D."/>
            <person name="Hogberg N."/>
            <person name="James T.Y."/>
            <person name="Karlsson M."/>
            <person name="Kohler A."/>
            <person name="Kues U."/>
            <person name="Lee Y.H."/>
            <person name="Lin Y.C."/>
            <person name="Lind M."/>
            <person name="Lindquist E."/>
            <person name="Lombard V."/>
            <person name="Lucas S."/>
            <person name="Lunden K."/>
            <person name="Morin E."/>
            <person name="Murat C."/>
            <person name="Park J."/>
            <person name="Raffaello T."/>
            <person name="Rouze P."/>
            <person name="Salamov A."/>
            <person name="Schmutz J."/>
            <person name="Solheim H."/>
            <person name="Stahlberg J."/>
            <person name="Velez H."/>
            <person name="de Vries R.P."/>
            <person name="Wiebenga A."/>
            <person name="Woodward S."/>
            <person name="Yakovlev I."/>
            <person name="Garbelotto M."/>
            <person name="Martin F."/>
            <person name="Grigoriev I.V."/>
            <person name="Stenlid J."/>
        </authorList>
    </citation>
    <scope>NUCLEOTIDE SEQUENCE [LARGE SCALE GENOMIC DNA]</scope>
    <source>
        <strain evidence="6 7">TC 32-1</strain>
    </source>
</reference>
<feature type="compositionally biased region" description="Basic and acidic residues" evidence="5">
    <location>
        <begin position="281"/>
        <end position="291"/>
    </location>
</feature>
<dbReference type="OrthoDB" id="10264870at2759"/>
<sequence>MSLESTATIKAKISAGLGSKAPRYWSTLQAFLSATISRTEFDEEIRQCVDTSQLVQLHNALIISIFDPSAPLMPFTPPPDAPKGPPRKRRRLLPYQGPDDPTTLRSARLKRWTVGVGKRERERIRSFEPVALTYERKSRLESDEIACERGVQLLPERGDPPGSRPALHLASSARGFTLQHVTDRINLICAQHNLSAPSRNVSSLMALAFEMKLKQLITQALALSTASHAITSIHPSAPHSTGSRLSTSAFDTLFTVAPAVLPNRSGAAMRLALGDNDPRDDEVLTSDRREPSEPSWQLLALLRERSAVDQSLQTWG</sequence>
<dbReference type="GeneID" id="20671027"/>
<dbReference type="STRING" id="747525.W4JZY8"/>
<evidence type="ECO:0000256" key="4">
    <source>
        <dbReference type="ARBA" id="ARBA00023242"/>
    </source>
</evidence>